<dbReference type="GO" id="GO:0004519">
    <property type="term" value="F:endonuclease activity"/>
    <property type="evidence" value="ECO:0007669"/>
    <property type="project" value="UniProtKB-KW"/>
</dbReference>
<name>A0A915DSP0_9BILA</name>
<keyword evidence="4" id="KW-0511">Multifunctional enzyme</keyword>
<reference evidence="8" key="1">
    <citation type="submission" date="2022-11" db="UniProtKB">
        <authorList>
            <consortium name="WormBaseParasite"/>
        </authorList>
    </citation>
    <scope>IDENTIFICATION</scope>
</reference>
<dbReference type="PANTHER" id="PTHR37984:SF5">
    <property type="entry name" value="PROTEIN NYNRIN-LIKE"/>
    <property type="match status" value="1"/>
</dbReference>
<keyword evidence="1" id="KW-0540">Nuclease</keyword>
<dbReference type="InterPro" id="IPR043128">
    <property type="entry name" value="Rev_trsase/Diguanyl_cyclase"/>
</dbReference>
<dbReference type="InterPro" id="IPR041577">
    <property type="entry name" value="RT_RNaseH_2"/>
</dbReference>
<sequence length="396" mass="43494">MVPSVQINSVGGASSFINCGGLDNNSRGLQINRIASSFTKHSPRPPLQCQNRRSSIQTILVAEKGMLNLLGLPALDALGFLDQPLRQLDTKSINAVLDSNTKPAPGIFQRIMDSMLAKFSFAVAYLDDIIIVSKTVEEHQQHLCAVVESISQYGFKIKLEKCSFFQDEIKYLGQIISKEGRRPDPSKIEAVVKMPSPADVPSLRSYLGMPLDSLLRKDSAWVWNSLCQDAFKKIQSVLASDLLLTHYDPNLPITVAADASNLGIGAVLLHRLPSGSMKAVVHASRSLSPAEKNYSQIEKEGLALIFAVKKFHKMIYGRRFTLQTDHQPLLAIFGSKKGSQSMPQIDSKDGLLFSSPTTSKLSTSEQPNLAKPMLSLVLSTNKLRKQRKSSLCSTNK</sequence>
<dbReference type="GO" id="GO:0003964">
    <property type="term" value="F:RNA-directed DNA polymerase activity"/>
    <property type="evidence" value="ECO:0007669"/>
    <property type="project" value="UniProtKB-KW"/>
</dbReference>
<keyword evidence="7" id="KW-1185">Reference proteome</keyword>
<dbReference type="FunFam" id="3.30.70.270:FF:000003">
    <property type="entry name" value="Transposon Ty3-G Gag-Pol polyprotein"/>
    <property type="match status" value="1"/>
</dbReference>
<evidence type="ECO:0000313" key="8">
    <source>
        <dbReference type="WBParaSite" id="jg22735"/>
    </source>
</evidence>
<accession>A0A915DSP0</accession>
<evidence type="ECO:0000256" key="4">
    <source>
        <dbReference type="ARBA" id="ARBA00023268"/>
    </source>
</evidence>
<keyword evidence="2" id="KW-0378">Hydrolase</keyword>
<evidence type="ECO:0000256" key="3">
    <source>
        <dbReference type="ARBA" id="ARBA00022918"/>
    </source>
</evidence>
<organism evidence="7 8">
    <name type="scientific">Ditylenchus dipsaci</name>
    <dbReference type="NCBI Taxonomy" id="166011"/>
    <lineage>
        <taxon>Eukaryota</taxon>
        <taxon>Metazoa</taxon>
        <taxon>Ecdysozoa</taxon>
        <taxon>Nematoda</taxon>
        <taxon>Chromadorea</taxon>
        <taxon>Rhabditida</taxon>
        <taxon>Tylenchina</taxon>
        <taxon>Tylenchomorpha</taxon>
        <taxon>Sphaerularioidea</taxon>
        <taxon>Anguinidae</taxon>
        <taxon>Anguininae</taxon>
        <taxon>Ditylenchus</taxon>
    </lineage>
</organism>
<dbReference type="PANTHER" id="PTHR37984">
    <property type="entry name" value="PROTEIN CBG26694"/>
    <property type="match status" value="1"/>
</dbReference>
<dbReference type="InterPro" id="IPR043502">
    <property type="entry name" value="DNA/RNA_pol_sf"/>
</dbReference>
<protein>
    <submittedName>
        <fullName evidence="8">Reverse transcriptase domain-containing protein</fullName>
    </submittedName>
</protein>
<dbReference type="Gene3D" id="3.10.20.370">
    <property type="match status" value="1"/>
</dbReference>
<dbReference type="InterPro" id="IPR050951">
    <property type="entry name" value="Retrovirus_Pol_polyprotein"/>
</dbReference>
<evidence type="ECO:0000259" key="5">
    <source>
        <dbReference type="Pfam" id="PF00078"/>
    </source>
</evidence>
<dbReference type="WBParaSite" id="jg22735">
    <property type="protein sequence ID" value="jg22735"/>
    <property type="gene ID" value="jg22735"/>
</dbReference>
<dbReference type="AlphaFoldDB" id="A0A915DSP0"/>
<dbReference type="CDD" id="cd09274">
    <property type="entry name" value="RNase_HI_RT_Ty3"/>
    <property type="match status" value="1"/>
</dbReference>
<dbReference type="InterPro" id="IPR000477">
    <property type="entry name" value="RT_dom"/>
</dbReference>
<keyword evidence="2" id="KW-0255">Endonuclease</keyword>
<proteinExistence type="predicted"/>
<dbReference type="Pfam" id="PF00078">
    <property type="entry name" value="RVT_1"/>
    <property type="match status" value="1"/>
</dbReference>
<dbReference type="FunFam" id="3.10.20.370:FF:000001">
    <property type="entry name" value="Retrovirus-related Pol polyprotein from transposon 17.6-like protein"/>
    <property type="match status" value="1"/>
</dbReference>
<dbReference type="Gene3D" id="3.30.70.270">
    <property type="match status" value="1"/>
</dbReference>
<keyword evidence="3" id="KW-0695">RNA-directed DNA polymerase</keyword>
<dbReference type="CDD" id="cd01647">
    <property type="entry name" value="RT_LTR"/>
    <property type="match status" value="1"/>
</dbReference>
<evidence type="ECO:0000259" key="6">
    <source>
        <dbReference type="Pfam" id="PF17919"/>
    </source>
</evidence>
<feature type="domain" description="Reverse transcriptase/retrotransposon-derived protein RNase H-like" evidence="6">
    <location>
        <begin position="223"/>
        <end position="322"/>
    </location>
</feature>
<evidence type="ECO:0000256" key="2">
    <source>
        <dbReference type="ARBA" id="ARBA00022759"/>
    </source>
</evidence>
<keyword evidence="3" id="KW-0808">Transferase</keyword>
<dbReference type="Proteomes" id="UP000887574">
    <property type="component" value="Unplaced"/>
</dbReference>
<dbReference type="SUPFAM" id="SSF56672">
    <property type="entry name" value="DNA/RNA polymerases"/>
    <property type="match status" value="1"/>
</dbReference>
<evidence type="ECO:0000256" key="1">
    <source>
        <dbReference type="ARBA" id="ARBA00022722"/>
    </source>
</evidence>
<evidence type="ECO:0000313" key="7">
    <source>
        <dbReference type="Proteomes" id="UP000887574"/>
    </source>
</evidence>
<keyword evidence="3" id="KW-0548">Nucleotidyltransferase</keyword>
<dbReference type="Pfam" id="PF17919">
    <property type="entry name" value="RT_RNaseH_2"/>
    <property type="match status" value="1"/>
</dbReference>
<feature type="domain" description="Reverse transcriptase" evidence="5">
    <location>
        <begin position="102"/>
        <end position="176"/>
    </location>
</feature>